<feature type="transmembrane region" description="Helical" evidence="1">
    <location>
        <begin position="28"/>
        <end position="46"/>
    </location>
</feature>
<dbReference type="Proteomes" id="UP001602013">
    <property type="component" value="Unassembled WGS sequence"/>
</dbReference>
<gene>
    <name evidence="2" type="ORF">ACFYXI_42140</name>
</gene>
<name>A0ABW6T6K0_9ACTN</name>
<evidence type="ECO:0000256" key="1">
    <source>
        <dbReference type="SAM" id="Phobius"/>
    </source>
</evidence>
<feature type="transmembrane region" description="Helical" evidence="1">
    <location>
        <begin position="254"/>
        <end position="273"/>
    </location>
</feature>
<comment type="caution">
    <text evidence="2">The sequence shown here is derived from an EMBL/GenBank/DDBJ whole genome shotgun (WGS) entry which is preliminary data.</text>
</comment>
<keyword evidence="1" id="KW-0812">Transmembrane</keyword>
<keyword evidence="1" id="KW-0472">Membrane</keyword>
<keyword evidence="1" id="KW-1133">Transmembrane helix</keyword>
<feature type="transmembrane region" description="Helical" evidence="1">
    <location>
        <begin position="172"/>
        <end position="193"/>
    </location>
</feature>
<protein>
    <recommendedName>
        <fullName evidence="4">ABC transporter permease</fullName>
    </recommendedName>
</protein>
<keyword evidence="3" id="KW-1185">Reference proteome</keyword>
<evidence type="ECO:0008006" key="4">
    <source>
        <dbReference type="Google" id="ProtNLM"/>
    </source>
</evidence>
<feature type="transmembrane region" description="Helical" evidence="1">
    <location>
        <begin position="66"/>
        <end position="83"/>
    </location>
</feature>
<organism evidence="2 3">
    <name type="scientific">Microtetraspora malaysiensis</name>
    <dbReference type="NCBI Taxonomy" id="161358"/>
    <lineage>
        <taxon>Bacteria</taxon>
        <taxon>Bacillati</taxon>
        <taxon>Actinomycetota</taxon>
        <taxon>Actinomycetes</taxon>
        <taxon>Streptosporangiales</taxon>
        <taxon>Streptosporangiaceae</taxon>
        <taxon>Microtetraspora</taxon>
    </lineage>
</organism>
<dbReference type="RefSeq" id="WP_387418305.1">
    <property type="nucleotide sequence ID" value="NZ_JBIASD010000069.1"/>
</dbReference>
<reference evidence="2 3" key="1">
    <citation type="submission" date="2024-10" db="EMBL/GenBank/DDBJ databases">
        <title>The Natural Products Discovery Center: Release of the First 8490 Sequenced Strains for Exploring Actinobacteria Biosynthetic Diversity.</title>
        <authorList>
            <person name="Kalkreuter E."/>
            <person name="Kautsar S.A."/>
            <person name="Yang D."/>
            <person name="Bader C.D."/>
            <person name="Teijaro C.N."/>
            <person name="Fluegel L."/>
            <person name="Davis C.M."/>
            <person name="Simpson J.R."/>
            <person name="Lauterbach L."/>
            <person name="Steele A.D."/>
            <person name="Gui C."/>
            <person name="Meng S."/>
            <person name="Li G."/>
            <person name="Viehrig K."/>
            <person name="Ye F."/>
            <person name="Su P."/>
            <person name="Kiefer A.F."/>
            <person name="Nichols A."/>
            <person name="Cepeda A.J."/>
            <person name="Yan W."/>
            <person name="Fan B."/>
            <person name="Jiang Y."/>
            <person name="Adhikari A."/>
            <person name="Zheng C.-J."/>
            <person name="Schuster L."/>
            <person name="Cowan T.M."/>
            <person name="Smanski M.J."/>
            <person name="Chevrette M.G."/>
            <person name="De Carvalho L.P.S."/>
            <person name="Shen B."/>
        </authorList>
    </citation>
    <scope>NUCLEOTIDE SEQUENCE [LARGE SCALE GENOMIC DNA]</scope>
    <source>
        <strain evidence="2 3">NPDC002173</strain>
    </source>
</reference>
<evidence type="ECO:0000313" key="3">
    <source>
        <dbReference type="Proteomes" id="UP001602013"/>
    </source>
</evidence>
<proteinExistence type="predicted"/>
<feature type="transmembrane region" description="Helical" evidence="1">
    <location>
        <begin position="104"/>
        <end position="129"/>
    </location>
</feature>
<dbReference type="EMBL" id="JBIASD010000069">
    <property type="protein sequence ID" value="MFF3672143.1"/>
    <property type="molecule type" value="Genomic_DNA"/>
</dbReference>
<sequence length="276" mass="28998">MTGVARVVHGEPRSDVLAAMAINEMWRLLRHPLHLLGAALWSLAIAKNAWDGPRPAFSDLTEPMTMFWGVPVFFAANLVASAARRAGAEEMLGVLPRGRAERTGALCLAAFGPFLVGVGAQALLSFLYVATENQLERFPTVAELACGPLNLLGACLLGIAMARWTPWPGAPVLAMVVLVSFNLIVNTTGAGYGDGVGPFYLLGFYADFAVWGPAPSLAAAGFNPGSTGWHAVYLFGLCLGAGALAILADSSRRLLWSAVGVVSVLVVVLAGIWQLP</sequence>
<feature type="transmembrane region" description="Helical" evidence="1">
    <location>
        <begin position="141"/>
        <end position="160"/>
    </location>
</feature>
<evidence type="ECO:0000313" key="2">
    <source>
        <dbReference type="EMBL" id="MFF3672143.1"/>
    </source>
</evidence>
<accession>A0ABW6T6K0</accession>
<feature type="transmembrane region" description="Helical" evidence="1">
    <location>
        <begin position="231"/>
        <end position="248"/>
    </location>
</feature>